<protein>
    <submittedName>
        <fullName evidence="1">Uncharacterized protein</fullName>
    </submittedName>
</protein>
<evidence type="ECO:0000313" key="1">
    <source>
        <dbReference type="EMBL" id="MBF1306249.1"/>
    </source>
</evidence>
<organism evidence="1 2">
    <name type="scientific">Parvimonas micra</name>
    <dbReference type="NCBI Taxonomy" id="33033"/>
    <lineage>
        <taxon>Bacteria</taxon>
        <taxon>Bacillati</taxon>
        <taxon>Bacillota</taxon>
        <taxon>Tissierellia</taxon>
        <taxon>Tissierellales</taxon>
        <taxon>Peptoniphilaceae</taxon>
        <taxon>Parvimonas</taxon>
    </lineage>
</organism>
<accession>A0A930H4I2</accession>
<reference evidence="1" key="1">
    <citation type="submission" date="2020-04" db="EMBL/GenBank/DDBJ databases">
        <title>Deep metagenomics examines the oral microbiome during advanced dental caries in children, revealing novel taxa and co-occurrences with host molecules.</title>
        <authorList>
            <person name="Baker J.L."/>
            <person name="Morton J.T."/>
            <person name="Dinis M."/>
            <person name="Alvarez R."/>
            <person name="Tran N.C."/>
            <person name="Knight R."/>
            <person name="Edlund A."/>
        </authorList>
    </citation>
    <scope>NUCLEOTIDE SEQUENCE</scope>
    <source>
        <strain evidence="1">JCVI_23_bin.11</strain>
    </source>
</reference>
<name>A0A930H4I2_9FIRM</name>
<proteinExistence type="predicted"/>
<comment type="caution">
    <text evidence="1">The sequence shown here is derived from an EMBL/GenBank/DDBJ whole genome shotgun (WGS) entry which is preliminary data.</text>
</comment>
<dbReference type="EMBL" id="JABZRE010000001">
    <property type="protein sequence ID" value="MBF1306249.1"/>
    <property type="molecule type" value="Genomic_DNA"/>
</dbReference>
<dbReference type="Proteomes" id="UP000758611">
    <property type="component" value="Unassembled WGS sequence"/>
</dbReference>
<dbReference type="RefSeq" id="WP_278476692.1">
    <property type="nucleotide sequence ID" value="NZ_JABZRE010000001.1"/>
</dbReference>
<sequence>MENKKIIETIKELNKKLMDPESINLFVDFYERLLSNSSSINDLSSIINLYCLYNPETKEVFISDKKTMNNFTNPNHFVFKVGSELVDLIQENNHCYVAAKDFKSMPLYKTSDRLEVLTFIAKEGMKVFKPIVSDRTSWDDSLILDKAYDQTIPFSILELDQKVEVVAKWLEQVQPGKSKEFFEELDSFGDVKNKLLNFEVKRDALLDDVLRPLYALERLMQKNLISKTEYLEKISEFYELKKNLCIFNQHNVGVLFTWILIGPIYKDQNSNNLSFNMIEKNEFYKNKNDKKPYELEQLSKISKETLIKFLKTVNSLNKEFPGLENSSLKITQPIVEIL</sequence>
<dbReference type="AlphaFoldDB" id="A0A930H4I2"/>
<evidence type="ECO:0000313" key="2">
    <source>
        <dbReference type="Proteomes" id="UP000758611"/>
    </source>
</evidence>
<gene>
    <name evidence="1" type="ORF">HXM94_00480</name>
</gene>